<name>A0A0F9L1Y7_9ZZZZ</name>
<protein>
    <submittedName>
        <fullName evidence="1">Uncharacterized protein</fullName>
    </submittedName>
</protein>
<accession>A0A0F9L1Y7</accession>
<proteinExistence type="predicted"/>
<comment type="caution">
    <text evidence="1">The sequence shown here is derived from an EMBL/GenBank/DDBJ whole genome shotgun (WGS) entry which is preliminary data.</text>
</comment>
<reference evidence="1" key="1">
    <citation type="journal article" date="2015" name="Nature">
        <title>Complex archaea that bridge the gap between prokaryotes and eukaryotes.</title>
        <authorList>
            <person name="Spang A."/>
            <person name="Saw J.H."/>
            <person name="Jorgensen S.L."/>
            <person name="Zaremba-Niedzwiedzka K."/>
            <person name="Martijn J."/>
            <person name="Lind A.E."/>
            <person name="van Eijk R."/>
            <person name="Schleper C."/>
            <person name="Guy L."/>
            <person name="Ettema T.J."/>
        </authorList>
    </citation>
    <scope>NUCLEOTIDE SEQUENCE</scope>
</reference>
<organism evidence="1">
    <name type="scientific">marine sediment metagenome</name>
    <dbReference type="NCBI Taxonomy" id="412755"/>
    <lineage>
        <taxon>unclassified sequences</taxon>
        <taxon>metagenomes</taxon>
        <taxon>ecological metagenomes</taxon>
    </lineage>
</organism>
<dbReference type="EMBL" id="LAZR01008076">
    <property type="protein sequence ID" value="KKM81101.1"/>
    <property type="molecule type" value="Genomic_DNA"/>
</dbReference>
<gene>
    <name evidence="1" type="ORF">LCGC14_1333060</name>
</gene>
<sequence>MADTTVVSKAAQAQRMLERISLHVRALRQMAGGGDDLGDVLDVLEETEETLRLIVEAEGGEK</sequence>
<dbReference type="AlphaFoldDB" id="A0A0F9L1Y7"/>
<evidence type="ECO:0000313" key="1">
    <source>
        <dbReference type="EMBL" id="KKM81101.1"/>
    </source>
</evidence>